<gene>
    <name evidence="1" type="ORF">SAMN04489858_101141</name>
</gene>
<proteinExistence type="predicted"/>
<name>A0A1H9YEC9_9RHOB</name>
<dbReference type="STRING" id="364199.SAMN04489858_101141"/>
<sequence length="335" mass="38248">MDHASDNKDLQPINLLIVAQSGRLEYEALILAASLRAESHDVAPCLFIAEPRPEGAWQGHDTALSDAGREVLDWLGATIIPFTAQHFGASYPHGNKIEALQVLPADQPFLFLDSDTLITGPLQGLDLARPSASMRREGTWPVPPLYGPGYDAIWRNLYDRFGVDFEGSMDLSQPDEHWERYLYFNAGWFCGPDPVEFGRRFLEWSRTLRDEPGEMLACQNLDPWLDQAILPLVVHSLGGGRPDKAQARLDDDLTCHYRKLPLLYACKDDRVLDRLEHAVAPNRIKKHLREWEPAKKLIYQGKGRDKIRPLFDRDRLPSKEQPIRNLLRKEGWWLV</sequence>
<dbReference type="Proteomes" id="UP000199180">
    <property type="component" value="Unassembled WGS sequence"/>
</dbReference>
<evidence type="ECO:0000313" key="1">
    <source>
        <dbReference type="EMBL" id="SES67262.1"/>
    </source>
</evidence>
<protein>
    <recommendedName>
        <fullName evidence="3">Glycosyl transferase family 8</fullName>
    </recommendedName>
</protein>
<dbReference type="EMBL" id="FOHO01000001">
    <property type="protein sequence ID" value="SES67262.1"/>
    <property type="molecule type" value="Genomic_DNA"/>
</dbReference>
<evidence type="ECO:0000313" key="2">
    <source>
        <dbReference type="Proteomes" id="UP000199180"/>
    </source>
</evidence>
<evidence type="ECO:0008006" key="3">
    <source>
        <dbReference type="Google" id="ProtNLM"/>
    </source>
</evidence>
<dbReference type="RefSeq" id="WP_090731691.1">
    <property type="nucleotide sequence ID" value="NZ_FOHO01000001.1"/>
</dbReference>
<accession>A0A1H9YEC9</accession>
<dbReference type="AlphaFoldDB" id="A0A1H9YEC9"/>
<organism evidence="1 2">
    <name type="scientific">Paracoccus homiensis</name>
    <dbReference type="NCBI Taxonomy" id="364199"/>
    <lineage>
        <taxon>Bacteria</taxon>
        <taxon>Pseudomonadati</taxon>
        <taxon>Pseudomonadota</taxon>
        <taxon>Alphaproteobacteria</taxon>
        <taxon>Rhodobacterales</taxon>
        <taxon>Paracoccaceae</taxon>
        <taxon>Paracoccus</taxon>
    </lineage>
</organism>
<keyword evidence="2" id="KW-1185">Reference proteome</keyword>
<reference evidence="1 2" key="1">
    <citation type="submission" date="2016-10" db="EMBL/GenBank/DDBJ databases">
        <authorList>
            <person name="de Groot N.N."/>
        </authorList>
    </citation>
    <scope>NUCLEOTIDE SEQUENCE [LARGE SCALE GENOMIC DNA]</scope>
    <source>
        <strain evidence="1 2">DSM 17862</strain>
    </source>
</reference>
<dbReference type="OrthoDB" id="7684392at2"/>